<dbReference type="Gene3D" id="1.20.1440.140">
    <property type="match status" value="1"/>
</dbReference>
<organism evidence="1 2">
    <name type="scientific">Streptococcus chenjunshii</name>
    <dbReference type="NCBI Taxonomy" id="2173853"/>
    <lineage>
        <taxon>Bacteria</taxon>
        <taxon>Bacillati</taxon>
        <taxon>Bacillota</taxon>
        <taxon>Bacilli</taxon>
        <taxon>Lactobacillales</taxon>
        <taxon>Streptococcaceae</taxon>
        <taxon>Streptococcus</taxon>
    </lineage>
</organism>
<gene>
    <name evidence="1" type="ORF">DDV22_05765</name>
</gene>
<keyword evidence="2" id="KW-1185">Reference proteome</keyword>
<accession>A0ABX9L517</accession>
<comment type="caution">
    <text evidence="1">The sequence shown here is derived from an EMBL/GenBank/DDBJ whole genome shotgun (WGS) entry which is preliminary data.</text>
</comment>
<evidence type="ECO:0000313" key="1">
    <source>
        <dbReference type="EMBL" id="RFU50975.1"/>
    </source>
</evidence>
<dbReference type="Proteomes" id="UP000264056">
    <property type="component" value="Unassembled WGS sequence"/>
</dbReference>
<protein>
    <recommendedName>
        <fullName evidence="3">Bacteriocin immunity protein</fullName>
    </recommendedName>
</protein>
<evidence type="ECO:0008006" key="3">
    <source>
        <dbReference type="Google" id="ProtNLM"/>
    </source>
</evidence>
<sequence>MAGRNTVLVFPELIKMVKLRRFKGGKERREEVLTILRQLPVSFDDGKSLTLHNLLISYQKELQDSTASVPIAISRLNIDPC</sequence>
<name>A0ABX9L517_9STRE</name>
<evidence type="ECO:0000313" key="2">
    <source>
        <dbReference type="Proteomes" id="UP000264056"/>
    </source>
</evidence>
<proteinExistence type="predicted"/>
<reference evidence="1 2" key="1">
    <citation type="submission" date="2018-08" db="EMBL/GenBank/DDBJ databases">
        <title>Draft genome of Streptococcus sp .nov. Z2.</title>
        <authorList>
            <person name="Tian Z."/>
        </authorList>
    </citation>
    <scope>NUCLEOTIDE SEQUENCE [LARGE SCALE GENOMIC DNA]</scope>
    <source>
        <strain evidence="1 2">Z2</strain>
    </source>
</reference>
<dbReference type="EMBL" id="QVQY01000012">
    <property type="protein sequence ID" value="RFU50975.1"/>
    <property type="molecule type" value="Genomic_DNA"/>
</dbReference>
<dbReference type="InterPro" id="IPR053739">
    <property type="entry name" value="Bact_Immunity_Domain_sf"/>
</dbReference>